<keyword evidence="3 8" id="KW-0808">Transferase</keyword>
<evidence type="ECO:0000256" key="2">
    <source>
        <dbReference type="ARBA" id="ARBA00010990"/>
    </source>
</evidence>
<comment type="caution">
    <text evidence="8">The sequence shown here is derived from an EMBL/GenBank/DDBJ whole genome shotgun (WGS) entry which is preliminary data.</text>
</comment>
<dbReference type="PANTHER" id="PTHR12215">
    <property type="entry name" value="PHOSPHOPANTETHEINE TRANSFERASE"/>
    <property type="match status" value="1"/>
</dbReference>
<keyword evidence="4" id="KW-0479">Metal-binding</keyword>
<gene>
    <name evidence="8" type="ORF">H6G68_19400</name>
</gene>
<name>A0ABR8J689_9NOST</name>
<dbReference type="NCBIfam" id="NF042922">
    <property type="entry name" value="4PPT_HetI"/>
    <property type="match status" value="1"/>
</dbReference>
<evidence type="ECO:0000259" key="7">
    <source>
        <dbReference type="Pfam" id="PF22624"/>
    </source>
</evidence>
<dbReference type="GO" id="GO:0016740">
    <property type="term" value="F:transferase activity"/>
    <property type="evidence" value="ECO:0007669"/>
    <property type="project" value="UniProtKB-KW"/>
</dbReference>
<feature type="domain" description="4'-phosphopantetheinyl transferase" evidence="6">
    <location>
        <begin position="127"/>
        <end position="224"/>
    </location>
</feature>
<evidence type="ECO:0000256" key="3">
    <source>
        <dbReference type="ARBA" id="ARBA00022679"/>
    </source>
</evidence>
<feature type="domain" description="4'-phosphopantetheinyl transferase N-terminal" evidence="7">
    <location>
        <begin position="32"/>
        <end position="118"/>
    </location>
</feature>
<organism evidence="8 9">
    <name type="scientific">Anabaena catenula FACHB-362</name>
    <dbReference type="NCBI Taxonomy" id="2692877"/>
    <lineage>
        <taxon>Bacteria</taxon>
        <taxon>Bacillati</taxon>
        <taxon>Cyanobacteriota</taxon>
        <taxon>Cyanophyceae</taxon>
        <taxon>Nostocales</taxon>
        <taxon>Nostocaceae</taxon>
        <taxon>Anabaena</taxon>
    </lineage>
</organism>
<dbReference type="SUPFAM" id="SSF56214">
    <property type="entry name" value="4'-phosphopantetheinyl transferase"/>
    <property type="match status" value="2"/>
</dbReference>
<dbReference type="InterPro" id="IPR008278">
    <property type="entry name" value="4-PPantetheinyl_Trfase_dom"/>
</dbReference>
<evidence type="ECO:0000256" key="1">
    <source>
        <dbReference type="ARBA" id="ARBA00001946"/>
    </source>
</evidence>
<reference evidence="8 9" key="1">
    <citation type="journal article" date="2020" name="ISME J.">
        <title>Comparative genomics reveals insights into cyanobacterial evolution and habitat adaptation.</title>
        <authorList>
            <person name="Chen M.Y."/>
            <person name="Teng W.K."/>
            <person name="Zhao L."/>
            <person name="Hu C.X."/>
            <person name="Zhou Y.K."/>
            <person name="Han B.P."/>
            <person name="Song L.R."/>
            <person name="Shu W.S."/>
        </authorList>
    </citation>
    <scope>NUCLEOTIDE SEQUENCE [LARGE SCALE GENOMIC DNA]</scope>
    <source>
        <strain evidence="8 9">FACHB-362</strain>
    </source>
</reference>
<keyword evidence="9" id="KW-1185">Reference proteome</keyword>
<dbReference type="NCBIfam" id="TIGR00556">
    <property type="entry name" value="pantethn_trn"/>
    <property type="match status" value="1"/>
</dbReference>
<keyword evidence="5" id="KW-0460">Magnesium</keyword>
<dbReference type="Gene3D" id="3.90.470.20">
    <property type="entry name" value="4'-phosphopantetheinyl transferase domain"/>
    <property type="match status" value="2"/>
</dbReference>
<evidence type="ECO:0000313" key="8">
    <source>
        <dbReference type="EMBL" id="MBD2693894.1"/>
    </source>
</evidence>
<dbReference type="InterPro" id="IPR004568">
    <property type="entry name" value="Ppantetheine-prot_Trfase_dom"/>
</dbReference>
<proteinExistence type="inferred from homology"/>
<dbReference type="Proteomes" id="UP000660381">
    <property type="component" value="Unassembled WGS sequence"/>
</dbReference>
<sequence length="245" mass="28006">MNNSNYIWLPAPTDLTLSSDHVHIWKIDLNQSESQLQAFRKTLSSDEIARAERFYFPEHRQRFIAGRSSLRSILGRYLGVEPSQVEFEYQPRGKPVLAAKFAEKKLFFNLSHSQDLALCGVSCTRTIGVDLEHIRPMSDLENLAKRFFLPREYEVVKSLPLDQQQQVFFRYWTCKEAYLKATGDGLVQLEQIEIFLTSTEPAKLLVSGNWSLRELSPANNFAAAVVVAGTIGDLYSWNLIEDKIS</sequence>
<evidence type="ECO:0000256" key="4">
    <source>
        <dbReference type="ARBA" id="ARBA00022723"/>
    </source>
</evidence>
<dbReference type="InterPro" id="IPR037143">
    <property type="entry name" value="4-PPantetheinyl_Trfase_dom_sf"/>
</dbReference>
<dbReference type="Pfam" id="PF22624">
    <property type="entry name" value="AASDHPPT_N"/>
    <property type="match status" value="1"/>
</dbReference>
<accession>A0ABR8J689</accession>
<evidence type="ECO:0000313" key="9">
    <source>
        <dbReference type="Proteomes" id="UP000660381"/>
    </source>
</evidence>
<comment type="cofactor">
    <cofactor evidence="1">
        <name>Mg(2+)</name>
        <dbReference type="ChEBI" id="CHEBI:18420"/>
    </cofactor>
</comment>
<dbReference type="EMBL" id="JACJTQ010000034">
    <property type="protein sequence ID" value="MBD2693894.1"/>
    <property type="molecule type" value="Genomic_DNA"/>
</dbReference>
<evidence type="ECO:0000256" key="5">
    <source>
        <dbReference type="ARBA" id="ARBA00022842"/>
    </source>
</evidence>
<dbReference type="InterPro" id="IPR053581">
    <property type="entry name" value="P-Pant_Transferase_HetI-like"/>
</dbReference>
<dbReference type="PANTHER" id="PTHR12215:SF10">
    <property type="entry name" value="L-AMINOADIPATE-SEMIALDEHYDE DEHYDROGENASE-PHOSPHOPANTETHEINYL TRANSFERASE"/>
    <property type="match status" value="1"/>
</dbReference>
<evidence type="ECO:0000259" key="6">
    <source>
        <dbReference type="Pfam" id="PF01648"/>
    </source>
</evidence>
<protein>
    <submittedName>
        <fullName evidence="8">4'-phosphopantetheinyl transferase superfamily protein</fullName>
    </submittedName>
</protein>
<dbReference type="RefSeq" id="WP_190908103.1">
    <property type="nucleotide sequence ID" value="NZ_JACJTQ010000034.1"/>
</dbReference>
<comment type="similarity">
    <text evidence="2">Belongs to the P-Pant transferase superfamily. Gsp/Sfp/HetI/AcpT family.</text>
</comment>
<dbReference type="Pfam" id="PF01648">
    <property type="entry name" value="ACPS"/>
    <property type="match status" value="1"/>
</dbReference>
<dbReference type="InterPro" id="IPR055066">
    <property type="entry name" value="AASDHPPT_N"/>
</dbReference>
<dbReference type="InterPro" id="IPR050559">
    <property type="entry name" value="P-Pant_transferase_sf"/>
</dbReference>